<evidence type="ECO:0000313" key="4">
    <source>
        <dbReference type="Proteomes" id="UP001515480"/>
    </source>
</evidence>
<evidence type="ECO:0000256" key="1">
    <source>
        <dbReference type="SAM" id="MobiDB-lite"/>
    </source>
</evidence>
<feature type="region of interest" description="Disordered" evidence="1">
    <location>
        <begin position="94"/>
        <end position="127"/>
    </location>
</feature>
<organism evidence="3 4">
    <name type="scientific">Prymnesium parvum</name>
    <name type="common">Toxic golden alga</name>
    <dbReference type="NCBI Taxonomy" id="97485"/>
    <lineage>
        <taxon>Eukaryota</taxon>
        <taxon>Haptista</taxon>
        <taxon>Haptophyta</taxon>
        <taxon>Prymnesiophyceae</taxon>
        <taxon>Prymnesiales</taxon>
        <taxon>Prymnesiaceae</taxon>
        <taxon>Prymnesium</taxon>
    </lineage>
</organism>
<keyword evidence="2" id="KW-1133">Transmembrane helix</keyword>
<accession>A0AB34J3F5</accession>
<sequence>MPLALTTLALALVRQPFLLRHGPHSPRLPAAPHMLDSPLSTVVAPLRKFEPSGDAVARSGDLLTGLPIEVALLFGAILLVGVAGLVKQSGILRPDAPTVGLGESRESVAPRAAAAAEEEDAEPLTQAEQEKKYFAILAEEAKTKRGGSAQKRKKKKQR</sequence>
<protein>
    <submittedName>
        <fullName evidence="3">Uncharacterized protein</fullName>
    </submittedName>
</protein>
<dbReference type="Proteomes" id="UP001515480">
    <property type="component" value="Unassembled WGS sequence"/>
</dbReference>
<keyword evidence="2" id="KW-0472">Membrane</keyword>
<keyword evidence="4" id="KW-1185">Reference proteome</keyword>
<keyword evidence="2" id="KW-0812">Transmembrane</keyword>
<feature type="transmembrane region" description="Helical" evidence="2">
    <location>
        <begin position="66"/>
        <end position="86"/>
    </location>
</feature>
<gene>
    <name evidence="3" type="ORF">AB1Y20_006181</name>
</gene>
<dbReference type="EMBL" id="JBGBPQ010000014">
    <property type="protein sequence ID" value="KAL1511380.1"/>
    <property type="molecule type" value="Genomic_DNA"/>
</dbReference>
<evidence type="ECO:0000256" key="2">
    <source>
        <dbReference type="SAM" id="Phobius"/>
    </source>
</evidence>
<name>A0AB34J3F5_PRYPA</name>
<reference evidence="3 4" key="1">
    <citation type="journal article" date="2024" name="Science">
        <title>Giant polyketide synthase enzymes in the biosynthesis of giant marine polyether toxins.</title>
        <authorList>
            <person name="Fallon T.R."/>
            <person name="Shende V.V."/>
            <person name="Wierzbicki I.H."/>
            <person name="Pendleton A.L."/>
            <person name="Watervoot N.F."/>
            <person name="Auber R.P."/>
            <person name="Gonzalez D.J."/>
            <person name="Wisecaver J.H."/>
            <person name="Moore B.S."/>
        </authorList>
    </citation>
    <scope>NUCLEOTIDE SEQUENCE [LARGE SCALE GENOMIC DNA]</scope>
    <source>
        <strain evidence="3 4">12B1</strain>
    </source>
</reference>
<proteinExistence type="predicted"/>
<dbReference type="AlphaFoldDB" id="A0AB34J3F5"/>
<evidence type="ECO:0000313" key="3">
    <source>
        <dbReference type="EMBL" id="KAL1511380.1"/>
    </source>
</evidence>
<comment type="caution">
    <text evidence="3">The sequence shown here is derived from an EMBL/GenBank/DDBJ whole genome shotgun (WGS) entry which is preliminary data.</text>
</comment>